<reference evidence="9" key="1">
    <citation type="submission" date="2023-07" db="EMBL/GenBank/DDBJ databases">
        <title>Genomic Encyclopedia of Type Strains, Phase IV (KMG-IV): sequencing the most valuable type-strain genomes for metagenomic binning, comparative biology and taxonomic classification.</title>
        <authorList>
            <person name="Goeker M."/>
        </authorList>
    </citation>
    <scope>NUCLEOTIDE SEQUENCE</scope>
    <source>
        <strain evidence="9">DSM 19659</strain>
    </source>
</reference>
<feature type="region of interest" description="Disordered" evidence="6">
    <location>
        <begin position="1"/>
        <end position="20"/>
    </location>
</feature>
<dbReference type="InterPro" id="IPR055210">
    <property type="entry name" value="CtpA/B_N"/>
</dbReference>
<feature type="domain" description="PDZ" evidence="8">
    <location>
        <begin position="154"/>
        <end position="213"/>
    </location>
</feature>
<dbReference type="Pfam" id="PF17820">
    <property type="entry name" value="PDZ_6"/>
    <property type="match status" value="1"/>
</dbReference>
<dbReference type="EMBL" id="JAUSTO010000004">
    <property type="protein sequence ID" value="MDQ0152092.1"/>
    <property type="molecule type" value="Genomic_DNA"/>
</dbReference>
<feature type="transmembrane region" description="Helical" evidence="7">
    <location>
        <begin position="46"/>
        <end position="66"/>
    </location>
</feature>
<evidence type="ECO:0000256" key="7">
    <source>
        <dbReference type="SAM" id="Phobius"/>
    </source>
</evidence>
<keyword evidence="4 5" id="KW-0720">Serine protease</keyword>
<dbReference type="Pfam" id="PF22694">
    <property type="entry name" value="CtpB_N-like"/>
    <property type="match status" value="1"/>
</dbReference>
<protein>
    <submittedName>
        <fullName evidence="9">Carboxyl-terminal processing protease</fullName>
        <ecNumber evidence="9">3.4.21.102</ecNumber>
    </submittedName>
</protein>
<dbReference type="GO" id="GO:0007165">
    <property type="term" value="P:signal transduction"/>
    <property type="evidence" value="ECO:0007669"/>
    <property type="project" value="TreeGrafter"/>
</dbReference>
<accession>A0AAE3V9N3</accession>
<dbReference type="InterPro" id="IPR036034">
    <property type="entry name" value="PDZ_sf"/>
</dbReference>
<keyword evidence="7" id="KW-0472">Membrane</keyword>
<dbReference type="SUPFAM" id="SSF52096">
    <property type="entry name" value="ClpP/crotonase"/>
    <property type="match status" value="1"/>
</dbReference>
<evidence type="ECO:0000256" key="5">
    <source>
        <dbReference type="RuleBase" id="RU004404"/>
    </source>
</evidence>
<name>A0AAE3V9N3_9FIRM</name>
<dbReference type="InterPro" id="IPR041489">
    <property type="entry name" value="PDZ_6"/>
</dbReference>
<dbReference type="PANTHER" id="PTHR32060">
    <property type="entry name" value="TAIL-SPECIFIC PROTEASE"/>
    <property type="match status" value="1"/>
</dbReference>
<dbReference type="CDD" id="cd07560">
    <property type="entry name" value="Peptidase_S41_CPP"/>
    <property type="match status" value="1"/>
</dbReference>
<evidence type="ECO:0000256" key="1">
    <source>
        <dbReference type="ARBA" id="ARBA00009179"/>
    </source>
</evidence>
<dbReference type="Gene3D" id="3.90.226.10">
    <property type="entry name" value="2-enoyl-CoA Hydratase, Chain A, domain 1"/>
    <property type="match status" value="1"/>
</dbReference>
<keyword evidence="3 5" id="KW-0378">Hydrolase</keyword>
<dbReference type="GO" id="GO:0006508">
    <property type="term" value="P:proteolysis"/>
    <property type="evidence" value="ECO:0007669"/>
    <property type="project" value="UniProtKB-KW"/>
</dbReference>
<dbReference type="InterPro" id="IPR029045">
    <property type="entry name" value="ClpP/crotonase-like_dom_sf"/>
</dbReference>
<gene>
    <name evidence="9" type="ORF">J2S20_000777</name>
</gene>
<dbReference type="InterPro" id="IPR005151">
    <property type="entry name" value="Tail-specific_protease"/>
</dbReference>
<evidence type="ECO:0000256" key="3">
    <source>
        <dbReference type="ARBA" id="ARBA00022801"/>
    </source>
</evidence>
<dbReference type="GO" id="GO:0004252">
    <property type="term" value="F:serine-type endopeptidase activity"/>
    <property type="evidence" value="ECO:0007669"/>
    <property type="project" value="UniProtKB-EC"/>
</dbReference>
<feature type="compositionally biased region" description="Basic and acidic residues" evidence="6">
    <location>
        <begin position="1"/>
        <end position="19"/>
    </location>
</feature>
<comment type="caution">
    <text evidence="9">The sequence shown here is derived from an EMBL/GenBank/DDBJ whole genome shotgun (WGS) entry which is preliminary data.</text>
</comment>
<proteinExistence type="inferred from homology"/>
<evidence type="ECO:0000313" key="10">
    <source>
        <dbReference type="Proteomes" id="UP001241537"/>
    </source>
</evidence>
<evidence type="ECO:0000313" key="9">
    <source>
        <dbReference type="EMBL" id="MDQ0152092.1"/>
    </source>
</evidence>
<dbReference type="InterPro" id="IPR001478">
    <property type="entry name" value="PDZ"/>
</dbReference>
<keyword evidence="2 5" id="KW-0645">Protease</keyword>
<sequence>MDNENKSETEQLNAEKDGAETSVAVSAARAGAGATGKKGSGFWKGFFWGLAAAALLVLIVAGSFLYQLGRGLLPDAASARKGAQSEKTATISELPNPEHLDYDKIMKKIKLLQRVISKNFLFDEHPEEVENGIYAGMLRGLGDPYTVYYTEEEYTRMNEETSGTYSGIGALLSQDKESGICTVVTVFAGSPAEEAGLREGDILYTVDGNEITGAELDYFVSTYIHGEEGSSAEIVVLRGETREQLTFTVTRRSIDVPTVEYELKEDGIAYLRILQFDVVTAEQFQSAVDALTEQGMQKLVIDLRNNPGGVVQSAVQMLDYMLPDGLLVYTAGRDGVGEKYYSEDGHEVSVPTVLLINGNSASSAEIFAGAYRDFGRATLVGTKTFGKGIVQFVLPLGDGSAVKLTTQHYYTPSGFDLHGKGIEPDVFLEPGESDTINGESDAQLERAMRILKNE</sequence>
<dbReference type="SMART" id="SM00228">
    <property type="entry name" value="PDZ"/>
    <property type="match status" value="1"/>
</dbReference>
<dbReference type="Pfam" id="PF03572">
    <property type="entry name" value="Peptidase_S41"/>
    <property type="match status" value="1"/>
</dbReference>
<keyword evidence="7" id="KW-0812">Transmembrane</keyword>
<dbReference type="PROSITE" id="PS50106">
    <property type="entry name" value="PDZ"/>
    <property type="match status" value="1"/>
</dbReference>
<dbReference type="SMART" id="SM00245">
    <property type="entry name" value="TSPc"/>
    <property type="match status" value="1"/>
</dbReference>
<keyword evidence="10" id="KW-1185">Reference proteome</keyword>
<evidence type="ECO:0000256" key="2">
    <source>
        <dbReference type="ARBA" id="ARBA00022670"/>
    </source>
</evidence>
<dbReference type="EC" id="3.4.21.102" evidence="9"/>
<dbReference type="AlphaFoldDB" id="A0AAE3V9N3"/>
<organism evidence="9 10">
    <name type="scientific">Moryella indoligenes</name>
    <dbReference type="NCBI Taxonomy" id="371674"/>
    <lineage>
        <taxon>Bacteria</taxon>
        <taxon>Bacillati</taxon>
        <taxon>Bacillota</taxon>
        <taxon>Clostridia</taxon>
        <taxon>Lachnospirales</taxon>
        <taxon>Lachnospiraceae</taxon>
        <taxon>Moryella</taxon>
    </lineage>
</organism>
<dbReference type="PANTHER" id="PTHR32060:SF30">
    <property type="entry name" value="CARBOXY-TERMINAL PROCESSING PROTEASE CTPA"/>
    <property type="match status" value="1"/>
</dbReference>
<dbReference type="SUPFAM" id="SSF50156">
    <property type="entry name" value="PDZ domain-like"/>
    <property type="match status" value="1"/>
</dbReference>
<comment type="similarity">
    <text evidence="1 5">Belongs to the peptidase S41A family.</text>
</comment>
<dbReference type="NCBIfam" id="TIGR00225">
    <property type="entry name" value="prc"/>
    <property type="match status" value="1"/>
</dbReference>
<evidence type="ECO:0000259" key="8">
    <source>
        <dbReference type="PROSITE" id="PS50106"/>
    </source>
</evidence>
<dbReference type="RefSeq" id="WP_307253395.1">
    <property type="nucleotide sequence ID" value="NZ_JAUSTO010000004.1"/>
</dbReference>
<dbReference type="CDD" id="cd06782">
    <property type="entry name" value="cpPDZ_CPP-like"/>
    <property type="match status" value="1"/>
</dbReference>
<dbReference type="Proteomes" id="UP001241537">
    <property type="component" value="Unassembled WGS sequence"/>
</dbReference>
<keyword evidence="7" id="KW-1133">Transmembrane helix</keyword>
<dbReference type="Gene3D" id="3.30.750.44">
    <property type="match status" value="1"/>
</dbReference>
<dbReference type="InterPro" id="IPR004447">
    <property type="entry name" value="Peptidase_S41A"/>
</dbReference>
<evidence type="ECO:0000256" key="4">
    <source>
        <dbReference type="ARBA" id="ARBA00022825"/>
    </source>
</evidence>
<dbReference type="Gene3D" id="2.30.42.10">
    <property type="match status" value="1"/>
</dbReference>
<dbReference type="GO" id="GO:0030288">
    <property type="term" value="C:outer membrane-bounded periplasmic space"/>
    <property type="evidence" value="ECO:0007669"/>
    <property type="project" value="TreeGrafter"/>
</dbReference>
<evidence type="ECO:0000256" key="6">
    <source>
        <dbReference type="SAM" id="MobiDB-lite"/>
    </source>
</evidence>